<evidence type="ECO:0000313" key="2">
    <source>
        <dbReference type="Proteomes" id="UP000077521"/>
    </source>
</evidence>
<proteinExistence type="predicted"/>
<protein>
    <submittedName>
        <fullName evidence="1">Uncharacterized protein</fullName>
    </submittedName>
</protein>
<gene>
    <name evidence="1" type="ORF">A4X13_0g9084</name>
</gene>
<evidence type="ECO:0000313" key="1">
    <source>
        <dbReference type="EMBL" id="KAE8236629.1"/>
    </source>
</evidence>
<reference evidence="1" key="1">
    <citation type="submission" date="2016-04" db="EMBL/GenBank/DDBJ databases">
        <authorList>
            <person name="Nguyen H.D."/>
            <person name="Samba Siva P."/>
            <person name="Cullis J."/>
            <person name="Levesque C.A."/>
            <person name="Hambleton S."/>
        </authorList>
    </citation>
    <scope>NUCLEOTIDE SEQUENCE</scope>
    <source>
        <strain evidence="1">DAOMC 236416</strain>
    </source>
</reference>
<comment type="caution">
    <text evidence="1">The sequence shown here is derived from an EMBL/GenBank/DDBJ whole genome shotgun (WGS) entry which is preliminary data.</text>
</comment>
<dbReference type="AlphaFoldDB" id="A0A177T5J5"/>
<organism evidence="1 2">
    <name type="scientific">Tilletia indica</name>
    <dbReference type="NCBI Taxonomy" id="43049"/>
    <lineage>
        <taxon>Eukaryota</taxon>
        <taxon>Fungi</taxon>
        <taxon>Dikarya</taxon>
        <taxon>Basidiomycota</taxon>
        <taxon>Ustilaginomycotina</taxon>
        <taxon>Exobasidiomycetes</taxon>
        <taxon>Tilletiales</taxon>
        <taxon>Tilletiaceae</taxon>
        <taxon>Tilletia</taxon>
    </lineage>
</organism>
<name>A0A177T5J5_9BASI</name>
<dbReference type="Gene3D" id="3.40.50.720">
    <property type="entry name" value="NAD(P)-binding Rossmann-like Domain"/>
    <property type="match status" value="1"/>
</dbReference>
<reference evidence="1" key="2">
    <citation type="journal article" date="2019" name="IMA Fungus">
        <title>Genome sequencing and comparison of five Tilletia species to identify candidate genes for the detection of regulated species infecting wheat.</title>
        <authorList>
            <person name="Nguyen H.D.T."/>
            <person name="Sultana T."/>
            <person name="Kesanakurti P."/>
            <person name="Hambleton S."/>
        </authorList>
    </citation>
    <scope>NUCLEOTIDE SEQUENCE</scope>
    <source>
        <strain evidence="1">DAOMC 236416</strain>
    </source>
</reference>
<dbReference type="EMBL" id="LWDF02002127">
    <property type="protein sequence ID" value="KAE8236629.1"/>
    <property type="molecule type" value="Genomic_DNA"/>
</dbReference>
<keyword evidence="2" id="KW-1185">Reference proteome</keyword>
<accession>A0A177T5J5</accession>
<sequence>MLTNVIRLLVAIKTKKAARGIEARPTLVALPLSPNHEVFGSDGFYSESTSFRSRSLLSAGLPREWSNYLSITGAVVGWVRGTGLMEQINTVAKSFEKLGLTFSLVEMASNTPCRRPDSAGDLLPLTAPPGISHMPDWKPALSRDGQSLESIRDLKALCKDQSLAAHNHSAL</sequence>
<dbReference type="Proteomes" id="UP000077521">
    <property type="component" value="Unassembled WGS sequence"/>
</dbReference>